<comment type="similarity">
    <text evidence="2">Belongs to the bacterial solute-binding protein 8 family.</text>
</comment>
<evidence type="ECO:0000256" key="2">
    <source>
        <dbReference type="ARBA" id="ARBA00008814"/>
    </source>
</evidence>
<dbReference type="Gene3D" id="3.40.50.1980">
    <property type="entry name" value="Nitrogenase molybdenum iron protein domain"/>
    <property type="match status" value="2"/>
</dbReference>
<keyword evidence="4" id="KW-0406">Ion transport</keyword>
<comment type="caution">
    <text evidence="8">The sequence shown here is derived from an EMBL/GenBank/DDBJ whole genome shotgun (WGS) entry which is preliminary data.</text>
</comment>
<dbReference type="SUPFAM" id="SSF53807">
    <property type="entry name" value="Helical backbone' metal receptor"/>
    <property type="match status" value="1"/>
</dbReference>
<evidence type="ECO:0000256" key="5">
    <source>
        <dbReference type="ARBA" id="ARBA00022729"/>
    </source>
</evidence>
<dbReference type="PANTHER" id="PTHR30532">
    <property type="entry name" value="IRON III DICITRATE-BINDING PERIPLASMIC PROTEIN"/>
    <property type="match status" value="1"/>
</dbReference>
<protein>
    <submittedName>
        <fullName evidence="8">ABC transporter substrate-binding protein</fullName>
    </submittedName>
</protein>
<organism evidence="8 9">
    <name type="scientific">Mangrovicoccus algicola</name>
    <dbReference type="NCBI Taxonomy" id="2771008"/>
    <lineage>
        <taxon>Bacteria</taxon>
        <taxon>Pseudomonadati</taxon>
        <taxon>Pseudomonadota</taxon>
        <taxon>Alphaproteobacteria</taxon>
        <taxon>Rhodobacterales</taxon>
        <taxon>Paracoccaceae</taxon>
        <taxon>Mangrovicoccus</taxon>
    </lineage>
</organism>
<dbReference type="Proteomes" id="UP000609121">
    <property type="component" value="Unassembled WGS sequence"/>
</dbReference>
<keyword evidence="9" id="KW-1185">Reference proteome</keyword>
<evidence type="ECO:0000256" key="4">
    <source>
        <dbReference type="ARBA" id="ARBA00022496"/>
    </source>
</evidence>
<dbReference type="InterPro" id="IPR002491">
    <property type="entry name" value="ABC_transptr_periplasmic_BD"/>
</dbReference>
<evidence type="ECO:0000256" key="3">
    <source>
        <dbReference type="ARBA" id="ARBA00022448"/>
    </source>
</evidence>
<dbReference type="PANTHER" id="PTHR30532:SF1">
    <property type="entry name" value="IRON(3+)-HYDROXAMATE-BINDING PROTEIN FHUD"/>
    <property type="match status" value="1"/>
</dbReference>
<keyword evidence="5 6" id="KW-0732">Signal</keyword>
<feature type="chain" id="PRO_5035315134" evidence="6">
    <location>
        <begin position="18"/>
        <end position="305"/>
    </location>
</feature>
<dbReference type="GO" id="GO:0030288">
    <property type="term" value="C:outer membrane-bounded periplasmic space"/>
    <property type="evidence" value="ECO:0007669"/>
    <property type="project" value="TreeGrafter"/>
</dbReference>
<evidence type="ECO:0000256" key="1">
    <source>
        <dbReference type="ARBA" id="ARBA00004196"/>
    </source>
</evidence>
<dbReference type="InterPro" id="IPR051313">
    <property type="entry name" value="Bact_iron-sidero_bind"/>
</dbReference>
<feature type="signal peptide" evidence="6">
    <location>
        <begin position="1"/>
        <end position="17"/>
    </location>
</feature>
<name>A0A8J6Z460_9RHOB</name>
<dbReference type="EMBL" id="JACVXA010000006">
    <property type="protein sequence ID" value="MBE3637194.1"/>
    <property type="molecule type" value="Genomic_DNA"/>
</dbReference>
<dbReference type="AlphaFoldDB" id="A0A8J6Z460"/>
<evidence type="ECO:0000259" key="7">
    <source>
        <dbReference type="Pfam" id="PF01497"/>
    </source>
</evidence>
<evidence type="ECO:0000313" key="9">
    <source>
        <dbReference type="Proteomes" id="UP000609121"/>
    </source>
</evidence>
<proteinExistence type="inferred from homology"/>
<dbReference type="Pfam" id="PF01497">
    <property type="entry name" value="Peripla_BP_2"/>
    <property type="match status" value="1"/>
</dbReference>
<dbReference type="RefSeq" id="WP_193179514.1">
    <property type="nucleotide sequence ID" value="NZ_JACVXA010000006.1"/>
</dbReference>
<comment type="subcellular location">
    <subcellularLocation>
        <location evidence="1">Cell envelope</location>
    </subcellularLocation>
</comment>
<evidence type="ECO:0000256" key="6">
    <source>
        <dbReference type="SAM" id="SignalP"/>
    </source>
</evidence>
<dbReference type="GO" id="GO:1901678">
    <property type="term" value="P:iron coordination entity transport"/>
    <property type="evidence" value="ECO:0007669"/>
    <property type="project" value="UniProtKB-ARBA"/>
</dbReference>
<keyword evidence="3" id="KW-0813">Transport</keyword>
<reference evidence="8" key="1">
    <citation type="submission" date="2020-09" db="EMBL/GenBank/DDBJ databases">
        <title>A novel bacterium of genus Mangrovicoccus, isolated from South China Sea.</title>
        <authorList>
            <person name="Huang H."/>
            <person name="Mo K."/>
            <person name="Hu Y."/>
        </authorList>
    </citation>
    <scope>NUCLEOTIDE SEQUENCE</scope>
    <source>
        <strain evidence="8">HB182678</strain>
    </source>
</reference>
<gene>
    <name evidence="8" type="ORF">ICN82_03140</name>
</gene>
<keyword evidence="4" id="KW-0410">Iron transport</keyword>
<feature type="domain" description="Fe/B12 periplasmic-binding" evidence="7">
    <location>
        <begin position="84"/>
        <end position="150"/>
    </location>
</feature>
<keyword evidence="4" id="KW-0408">Iron</keyword>
<evidence type="ECO:0000313" key="8">
    <source>
        <dbReference type="EMBL" id="MBE3637194.1"/>
    </source>
</evidence>
<accession>A0A8J6Z460</accession>
<sequence>MFRWLALFLCLAAPAAAREVTDDAGHRVAVPGDPQRVVSLHDWSLTVMLHELGVPLAGSSYRVAADGTRFMRGASDLFGLGEDEVPLASVHGQIDAERIAALNPDLILGNLGDVAAQRDQLAAIAPVLLFDPETDEAPMDRYRRVAEWLGRGTLFEAKLGELEALALPSRGCSWALANASARDGTLDLARHYGAVEVAAGLAGLAPSPALEMVPEGRDRAALSPEVAGAIAPDVLFTTFLASRGETAESARQAFDTVAPGYLAFLEGRGSRVIALPRETFYPASLTGAARLLDSLPDALPEHCRP</sequence>